<feature type="transmembrane region" description="Helical" evidence="8">
    <location>
        <begin position="244"/>
        <end position="274"/>
    </location>
</feature>
<dbReference type="InterPro" id="IPR039672">
    <property type="entry name" value="MFS_2"/>
</dbReference>
<proteinExistence type="inferred from homology"/>
<evidence type="ECO:0000256" key="4">
    <source>
        <dbReference type="ARBA" id="ARBA00022475"/>
    </source>
</evidence>
<name>A0A6P1MCG0_9BACT</name>
<keyword evidence="5 8" id="KW-0812">Transmembrane</keyword>
<feature type="transmembrane region" description="Helical" evidence="8">
    <location>
        <begin position="426"/>
        <end position="446"/>
    </location>
</feature>
<organism evidence="9 10">
    <name type="scientific">Tichowtungia aerotolerans</name>
    <dbReference type="NCBI Taxonomy" id="2697043"/>
    <lineage>
        <taxon>Bacteria</taxon>
        <taxon>Pseudomonadati</taxon>
        <taxon>Kiritimatiellota</taxon>
        <taxon>Tichowtungiia</taxon>
        <taxon>Tichowtungiales</taxon>
        <taxon>Tichowtungiaceae</taxon>
        <taxon>Tichowtungia</taxon>
    </lineage>
</organism>
<evidence type="ECO:0000256" key="5">
    <source>
        <dbReference type="ARBA" id="ARBA00022692"/>
    </source>
</evidence>
<feature type="transmembrane region" description="Helical" evidence="8">
    <location>
        <begin position="92"/>
        <end position="111"/>
    </location>
</feature>
<evidence type="ECO:0000313" key="10">
    <source>
        <dbReference type="Proteomes" id="UP000464954"/>
    </source>
</evidence>
<feature type="transmembrane region" description="Helical" evidence="8">
    <location>
        <begin position="286"/>
        <end position="308"/>
    </location>
</feature>
<comment type="similarity">
    <text evidence="2">Belongs to the sodium:galactoside symporter (TC 2.A.2) family.</text>
</comment>
<dbReference type="InterPro" id="IPR018043">
    <property type="entry name" value="Na/Gal_symport_CS"/>
</dbReference>
<keyword evidence="7 8" id="KW-0472">Membrane</keyword>
<dbReference type="RefSeq" id="WP_160629965.1">
    <property type="nucleotide sequence ID" value="NZ_CP047593.1"/>
</dbReference>
<dbReference type="GO" id="GO:0015293">
    <property type="term" value="F:symporter activity"/>
    <property type="evidence" value="ECO:0007669"/>
    <property type="project" value="InterPro"/>
</dbReference>
<dbReference type="GO" id="GO:0008643">
    <property type="term" value="P:carbohydrate transport"/>
    <property type="evidence" value="ECO:0007669"/>
    <property type="project" value="InterPro"/>
</dbReference>
<evidence type="ECO:0000256" key="3">
    <source>
        <dbReference type="ARBA" id="ARBA00022448"/>
    </source>
</evidence>
<dbReference type="GO" id="GO:0005886">
    <property type="term" value="C:plasma membrane"/>
    <property type="evidence" value="ECO:0007669"/>
    <property type="project" value="UniProtKB-SubCell"/>
</dbReference>
<evidence type="ECO:0000256" key="7">
    <source>
        <dbReference type="ARBA" id="ARBA00023136"/>
    </source>
</evidence>
<dbReference type="PANTHER" id="PTHR11328:SF24">
    <property type="entry name" value="MAJOR FACILITATOR SUPERFAMILY (MFS) PROFILE DOMAIN-CONTAINING PROTEIN"/>
    <property type="match status" value="1"/>
</dbReference>
<comment type="subcellular location">
    <subcellularLocation>
        <location evidence="1">Cell membrane</location>
        <topology evidence="1">Multi-pass membrane protein</topology>
    </subcellularLocation>
</comment>
<keyword evidence="4" id="KW-1003">Cell membrane</keyword>
<feature type="transmembrane region" description="Helical" evidence="8">
    <location>
        <begin position="315"/>
        <end position="334"/>
    </location>
</feature>
<feature type="transmembrane region" description="Helical" evidence="8">
    <location>
        <begin position="191"/>
        <end position="213"/>
    </location>
</feature>
<keyword evidence="10" id="KW-1185">Reference proteome</keyword>
<feature type="transmembrane region" description="Helical" evidence="8">
    <location>
        <begin position="385"/>
        <end position="406"/>
    </location>
</feature>
<feature type="transmembrane region" description="Helical" evidence="8">
    <location>
        <begin position="164"/>
        <end position="185"/>
    </location>
</feature>
<reference evidence="9 10" key="1">
    <citation type="submission" date="2020-01" db="EMBL/GenBank/DDBJ databases">
        <title>Ponticoccus aerotolerans gen. nov., sp. nov., an anaerobic bacterium and proposal of Ponticoccusceae fam. nov., Ponticoccusles ord. nov. and Ponticoccuse classis nov. in the phylum Kiritimatiellaeota.</title>
        <authorList>
            <person name="Zhou L.Y."/>
            <person name="Du Z.J."/>
        </authorList>
    </citation>
    <scope>NUCLEOTIDE SEQUENCE [LARGE SCALE GENOMIC DNA]</scope>
    <source>
        <strain evidence="9 10">S-5007</strain>
    </source>
</reference>
<dbReference type="PANTHER" id="PTHR11328">
    <property type="entry name" value="MAJOR FACILITATOR SUPERFAMILY DOMAIN-CONTAINING PROTEIN"/>
    <property type="match status" value="1"/>
</dbReference>
<dbReference type="Pfam" id="PF13347">
    <property type="entry name" value="MFS_2"/>
    <property type="match status" value="1"/>
</dbReference>
<sequence length="476" mass="53118">MSDKAEHHITKPEDRVARPRKLAYGSGMINYGLMVNSYFQMVNPIFNVVLGMNPAVIGLITAVSRLWDAITDPVMGKVSDNTRSRFGRRRPWILAGSLFTAIAFAAIWWFPREYSDAFYVGWLIVTTLFFYLGVTVFSVPYFALGMEMSPDYHERTRIVAYRDFLQPIGAFLAGALIWFCTRSVFDDKIEGMRIVSLGVAFIFVVLGIVASVFPREHPYAKQSAAQEKISLVQSAKQTLRVKPFLILCLSTAILLMGATMVGPMGYYICVYYMYSGVESEAAGLIMWGQAAYWLTNIMMVPVITWISTKIGKKNTVLAFIVVASVASLSKWWLITPANPWLSLIPLMFMGSGFIASSVMINSMLPDSVDADELETGTRREGMFSAVYGWSWKVGLSMALGVSGFLINLTGYDAELPEQTADAILKLRLFDLGVPVIGFITGFILLMKYPITEKDAYDVRARLEADRGNIDEEKNDV</sequence>
<dbReference type="PROSITE" id="PS00872">
    <property type="entry name" value="NA_GALACTOSIDE_SYMP"/>
    <property type="match status" value="1"/>
</dbReference>
<evidence type="ECO:0000256" key="1">
    <source>
        <dbReference type="ARBA" id="ARBA00004651"/>
    </source>
</evidence>
<dbReference type="GO" id="GO:0006814">
    <property type="term" value="P:sodium ion transport"/>
    <property type="evidence" value="ECO:0007669"/>
    <property type="project" value="InterPro"/>
</dbReference>
<dbReference type="KEGG" id="taer:GT409_15540"/>
<feature type="transmembrane region" description="Helical" evidence="8">
    <location>
        <begin position="340"/>
        <end position="364"/>
    </location>
</feature>
<gene>
    <name evidence="9" type="ORF">GT409_15540</name>
</gene>
<protein>
    <submittedName>
        <fullName evidence="9">MFS transporter</fullName>
    </submittedName>
</protein>
<dbReference type="InterPro" id="IPR036259">
    <property type="entry name" value="MFS_trans_sf"/>
</dbReference>
<evidence type="ECO:0000256" key="6">
    <source>
        <dbReference type="ARBA" id="ARBA00022989"/>
    </source>
</evidence>
<evidence type="ECO:0000313" key="9">
    <source>
        <dbReference type="EMBL" id="QHI70793.1"/>
    </source>
</evidence>
<evidence type="ECO:0000256" key="2">
    <source>
        <dbReference type="ARBA" id="ARBA00009617"/>
    </source>
</evidence>
<evidence type="ECO:0000256" key="8">
    <source>
        <dbReference type="SAM" id="Phobius"/>
    </source>
</evidence>
<keyword evidence="3" id="KW-0813">Transport</keyword>
<keyword evidence="6 8" id="KW-1133">Transmembrane helix</keyword>
<dbReference type="SUPFAM" id="SSF103473">
    <property type="entry name" value="MFS general substrate transporter"/>
    <property type="match status" value="1"/>
</dbReference>
<feature type="transmembrane region" description="Helical" evidence="8">
    <location>
        <begin position="117"/>
        <end position="143"/>
    </location>
</feature>
<dbReference type="Gene3D" id="1.20.1250.20">
    <property type="entry name" value="MFS general substrate transporter like domains"/>
    <property type="match status" value="1"/>
</dbReference>
<dbReference type="AlphaFoldDB" id="A0A6P1MCG0"/>
<dbReference type="EMBL" id="CP047593">
    <property type="protein sequence ID" value="QHI70793.1"/>
    <property type="molecule type" value="Genomic_DNA"/>
</dbReference>
<dbReference type="Proteomes" id="UP000464954">
    <property type="component" value="Chromosome"/>
</dbReference>
<accession>A0A6P1MCG0</accession>
<feature type="transmembrane region" description="Helical" evidence="8">
    <location>
        <begin position="45"/>
        <end position="67"/>
    </location>
</feature>